<evidence type="ECO:0000256" key="1">
    <source>
        <dbReference type="SAM" id="MobiDB-lite"/>
    </source>
</evidence>
<keyword evidence="2" id="KW-0812">Transmembrane</keyword>
<feature type="compositionally biased region" description="Basic residues" evidence="1">
    <location>
        <begin position="214"/>
        <end position="225"/>
    </location>
</feature>
<accession>A0A317XGL6</accession>
<dbReference type="EMBL" id="KZ819208">
    <property type="protein sequence ID" value="PWY97429.1"/>
    <property type="molecule type" value="Genomic_DNA"/>
</dbReference>
<organism evidence="3 4">
    <name type="scientific">Testicularia cyperi</name>
    <dbReference type="NCBI Taxonomy" id="1882483"/>
    <lineage>
        <taxon>Eukaryota</taxon>
        <taxon>Fungi</taxon>
        <taxon>Dikarya</taxon>
        <taxon>Basidiomycota</taxon>
        <taxon>Ustilaginomycotina</taxon>
        <taxon>Ustilaginomycetes</taxon>
        <taxon>Ustilaginales</taxon>
        <taxon>Anthracoideaceae</taxon>
        <taxon>Testicularia</taxon>
    </lineage>
</organism>
<keyword evidence="2" id="KW-0472">Membrane</keyword>
<dbReference type="OrthoDB" id="3360637at2759"/>
<dbReference type="Proteomes" id="UP000246740">
    <property type="component" value="Unassembled WGS sequence"/>
</dbReference>
<feature type="region of interest" description="Disordered" evidence="1">
    <location>
        <begin position="667"/>
        <end position="690"/>
    </location>
</feature>
<feature type="region of interest" description="Disordered" evidence="1">
    <location>
        <begin position="88"/>
        <end position="329"/>
    </location>
</feature>
<proteinExistence type="predicted"/>
<evidence type="ECO:0000313" key="3">
    <source>
        <dbReference type="EMBL" id="PWY97429.1"/>
    </source>
</evidence>
<dbReference type="AlphaFoldDB" id="A0A317XGL6"/>
<keyword evidence="4" id="KW-1185">Reference proteome</keyword>
<gene>
    <name evidence="3" type="ORF">BCV70DRAFT_219469</name>
</gene>
<sequence>MSPPPLISSFAESVLVVVFIIIIIITIIIIAIEIPPFLFALDFVIAWYTRFPLAVTREGSPADKALPPRSDAKTLGLPIGLDSRTEAVSVKAPTAPTDKASGPVPLPIVIPPNFGRRDTTRSARDLFEDGPAPTDTASAPTSPTYRRARGDDDDDDDSDHGRSRGRLGSNSGTATSSNSSSGDESHAPVASAKAAADSAAPKQAAEIDTDGFRVVRRRHQRRRSSGPRSLRPKVEAPVPNGFSAFALDEADEHEHGSGSDGESSPRSPTRGGKGRARRDRNSSPRRSTRQCAVGLFGGGSSSLSLEKHVSSGSRSRGSSRRQDDSQISISAPIRSVRSLPDLTYAAALATRAETIESGADSGGHDDEGLDYSPSPPRGSRGRRGAVKVVASSVGLGPLTPQPLLVPGTDGLRPQTPQMLLVPGMEGLRLLTPQPLLVPSIESLRRGPSYPPRADQILDETAIAQAMEADEAVDGVSSTGLLMDSTAASMASASTASHTRPPTAVRAKGGASGSGFGSPPPHTLRFRLLSNSSHLLMLSLELDMIKKQKISAPLKPRWGKHRANDFNPLPPTTVVPSAPCWLKCVRSSSSLASMSVSASAASASASGAVDTSCGPGSACCDPDTARAGDSSAPSPPPSPTSAYGEARLRDPSSRLRFSWSWADLPIPIPLSSSDSSPPPSPSPSTTAECGS</sequence>
<feature type="region of interest" description="Disordered" evidence="1">
    <location>
        <begin position="623"/>
        <end position="648"/>
    </location>
</feature>
<feature type="compositionally biased region" description="Low complexity" evidence="1">
    <location>
        <begin position="131"/>
        <end position="144"/>
    </location>
</feature>
<evidence type="ECO:0000313" key="4">
    <source>
        <dbReference type="Proteomes" id="UP000246740"/>
    </source>
</evidence>
<reference evidence="3 4" key="1">
    <citation type="journal article" date="2018" name="Mol. Biol. Evol.">
        <title>Broad Genomic Sampling Reveals a Smut Pathogenic Ancestry of the Fungal Clade Ustilaginomycotina.</title>
        <authorList>
            <person name="Kijpornyongpan T."/>
            <person name="Mondo S.J."/>
            <person name="Barry K."/>
            <person name="Sandor L."/>
            <person name="Lee J."/>
            <person name="Lipzen A."/>
            <person name="Pangilinan J."/>
            <person name="LaButti K."/>
            <person name="Hainaut M."/>
            <person name="Henrissat B."/>
            <person name="Grigoriev I.V."/>
            <person name="Spatafora J.W."/>
            <person name="Aime M.C."/>
        </authorList>
    </citation>
    <scope>NUCLEOTIDE SEQUENCE [LARGE SCALE GENOMIC DNA]</scope>
    <source>
        <strain evidence="3 4">MCA 3645</strain>
    </source>
</reference>
<feature type="region of interest" description="Disordered" evidence="1">
    <location>
        <begin position="356"/>
        <end position="385"/>
    </location>
</feature>
<feature type="transmembrane region" description="Helical" evidence="2">
    <location>
        <begin position="6"/>
        <end position="30"/>
    </location>
</feature>
<evidence type="ECO:0000256" key="2">
    <source>
        <dbReference type="SAM" id="Phobius"/>
    </source>
</evidence>
<protein>
    <submittedName>
        <fullName evidence="3">Uncharacterized protein</fullName>
    </submittedName>
</protein>
<dbReference type="InParanoid" id="A0A317XGL6"/>
<keyword evidence="2" id="KW-1133">Transmembrane helix</keyword>
<feature type="compositionally biased region" description="Basic and acidic residues" evidence="1">
    <location>
        <begin position="115"/>
        <end position="127"/>
    </location>
</feature>
<feature type="compositionally biased region" description="Low complexity" evidence="1">
    <location>
        <begin position="166"/>
        <end position="204"/>
    </location>
</feature>
<feature type="region of interest" description="Disordered" evidence="1">
    <location>
        <begin position="492"/>
        <end position="517"/>
    </location>
</feature>
<name>A0A317XGL6_9BASI</name>